<evidence type="ECO:0000313" key="2">
    <source>
        <dbReference type="Proteomes" id="UP001054837"/>
    </source>
</evidence>
<sequence length="83" mass="9309">MGIGEHRTISESAKTQTKIFQLSQFLMRSEGVDYYRTDATRRSSKRGSSCTGSHSLRGMQMDLMPDEWLLKASLFSSSSPDLS</sequence>
<dbReference type="Proteomes" id="UP001054837">
    <property type="component" value="Unassembled WGS sequence"/>
</dbReference>
<dbReference type="AlphaFoldDB" id="A0AAV4S760"/>
<name>A0AAV4S760_9ARAC</name>
<gene>
    <name evidence="1" type="ORF">CDAR_517231</name>
</gene>
<organism evidence="1 2">
    <name type="scientific">Caerostris darwini</name>
    <dbReference type="NCBI Taxonomy" id="1538125"/>
    <lineage>
        <taxon>Eukaryota</taxon>
        <taxon>Metazoa</taxon>
        <taxon>Ecdysozoa</taxon>
        <taxon>Arthropoda</taxon>
        <taxon>Chelicerata</taxon>
        <taxon>Arachnida</taxon>
        <taxon>Araneae</taxon>
        <taxon>Araneomorphae</taxon>
        <taxon>Entelegynae</taxon>
        <taxon>Araneoidea</taxon>
        <taxon>Araneidae</taxon>
        <taxon>Caerostris</taxon>
    </lineage>
</organism>
<proteinExistence type="predicted"/>
<protein>
    <submittedName>
        <fullName evidence="1">Uncharacterized protein</fullName>
    </submittedName>
</protein>
<dbReference type="EMBL" id="BPLQ01007280">
    <property type="protein sequence ID" value="GIY29159.1"/>
    <property type="molecule type" value="Genomic_DNA"/>
</dbReference>
<reference evidence="1 2" key="1">
    <citation type="submission" date="2021-06" db="EMBL/GenBank/DDBJ databases">
        <title>Caerostris darwini draft genome.</title>
        <authorList>
            <person name="Kono N."/>
            <person name="Arakawa K."/>
        </authorList>
    </citation>
    <scope>NUCLEOTIDE SEQUENCE [LARGE SCALE GENOMIC DNA]</scope>
</reference>
<keyword evidence="2" id="KW-1185">Reference proteome</keyword>
<accession>A0AAV4S760</accession>
<evidence type="ECO:0000313" key="1">
    <source>
        <dbReference type="EMBL" id="GIY29159.1"/>
    </source>
</evidence>
<comment type="caution">
    <text evidence="1">The sequence shown here is derived from an EMBL/GenBank/DDBJ whole genome shotgun (WGS) entry which is preliminary data.</text>
</comment>